<organism evidence="2 3">
    <name type="scientific">Hwangdonia seohaensis</name>
    <dbReference type="NCBI Taxonomy" id="1240727"/>
    <lineage>
        <taxon>Bacteria</taxon>
        <taxon>Pseudomonadati</taxon>
        <taxon>Bacteroidota</taxon>
        <taxon>Flavobacteriia</taxon>
        <taxon>Flavobacteriales</taxon>
        <taxon>Flavobacteriaceae</taxon>
        <taxon>Hwangdonia</taxon>
    </lineage>
</organism>
<gene>
    <name evidence="2" type="ORF">ACFQ2E_15755</name>
</gene>
<reference evidence="3" key="1">
    <citation type="journal article" date="2019" name="Int. J. Syst. Evol. Microbiol.">
        <title>The Global Catalogue of Microorganisms (GCM) 10K type strain sequencing project: providing services to taxonomists for standard genome sequencing and annotation.</title>
        <authorList>
            <consortium name="The Broad Institute Genomics Platform"/>
            <consortium name="The Broad Institute Genome Sequencing Center for Infectious Disease"/>
            <person name="Wu L."/>
            <person name="Ma J."/>
        </authorList>
    </citation>
    <scope>NUCLEOTIDE SEQUENCE [LARGE SCALE GENOMIC DNA]</scope>
    <source>
        <strain evidence="3">CCUG 63246</strain>
    </source>
</reference>
<keyword evidence="3" id="KW-1185">Reference proteome</keyword>
<evidence type="ECO:0000256" key="1">
    <source>
        <dbReference type="SAM" id="SignalP"/>
    </source>
</evidence>
<evidence type="ECO:0000313" key="2">
    <source>
        <dbReference type="EMBL" id="MFD1163885.1"/>
    </source>
</evidence>
<feature type="chain" id="PRO_5045968630" description="DUF4105 domain-containing protein" evidence="1">
    <location>
        <begin position="20"/>
        <end position="266"/>
    </location>
</feature>
<protein>
    <recommendedName>
        <fullName evidence="4">DUF4105 domain-containing protein</fullName>
    </recommendedName>
</protein>
<evidence type="ECO:0000313" key="3">
    <source>
        <dbReference type="Proteomes" id="UP001597163"/>
    </source>
</evidence>
<keyword evidence="1" id="KW-0732">Signal</keyword>
<dbReference type="Proteomes" id="UP001597163">
    <property type="component" value="Unassembled WGS sequence"/>
</dbReference>
<feature type="signal peptide" evidence="1">
    <location>
        <begin position="1"/>
        <end position="19"/>
    </location>
</feature>
<evidence type="ECO:0008006" key="4">
    <source>
        <dbReference type="Google" id="ProtNLM"/>
    </source>
</evidence>
<dbReference type="EMBL" id="JBHTLJ010000005">
    <property type="protein sequence ID" value="MFD1163885.1"/>
    <property type="molecule type" value="Genomic_DNA"/>
</dbReference>
<proteinExistence type="predicted"/>
<dbReference type="RefSeq" id="WP_311942613.1">
    <property type="nucleotide sequence ID" value="NZ_JAVSCK010000005.1"/>
</dbReference>
<comment type="caution">
    <text evidence="2">The sequence shown here is derived from an EMBL/GenBank/DDBJ whole genome shotgun (WGS) entry which is preliminary data.</text>
</comment>
<sequence length="266" mass="30886">MKRLIIFLILTGFFGNSHAQKTEVEKYYVRADTSFIDKLANAYNISTDTLLITLGVNDKKREYLGFGYEFKESGKGAGSMSFDYQILYYKNKVVAYTISTSIPKKSKKLKKIYRKKLSKIFRVDDDFKVSPIKFNHKNAESPLPGIEVDKSPEFNAVMSPFSGIFFGDYCGNSMSLLNNRKLFDELINSENCNYFLYSKNPASRMMAIEYFYNNKLKFDSTEVIQIENRVQEIIKYSPYIRHCQGCIVYPENTNKIISKLKKHNQF</sequence>
<name>A0ABW3RFX0_9FLAO</name>
<accession>A0ABW3RFX0</accession>